<name>A0A223D0D6_9BACL</name>
<dbReference type="InterPro" id="IPR001173">
    <property type="entry name" value="Glyco_trans_2-like"/>
</dbReference>
<keyword evidence="12" id="KW-1185">Reference proteome</keyword>
<evidence type="ECO:0000256" key="6">
    <source>
        <dbReference type="ARBA" id="ARBA00039022"/>
    </source>
</evidence>
<evidence type="ECO:0000256" key="8">
    <source>
        <dbReference type="ARBA" id="ARBA00048689"/>
    </source>
</evidence>
<dbReference type="GO" id="GO:0016757">
    <property type="term" value="F:glycosyltransferase activity"/>
    <property type="evidence" value="ECO:0007669"/>
    <property type="project" value="UniProtKB-KW"/>
</dbReference>
<evidence type="ECO:0000313" key="11">
    <source>
        <dbReference type="EMBL" id="ASS75001.1"/>
    </source>
</evidence>
<dbReference type="OrthoDB" id="9810303at2"/>
<dbReference type="Gene3D" id="3.90.550.10">
    <property type="entry name" value="Spore Coat Polysaccharide Biosynthesis Protein SpsA, Chain A"/>
    <property type="match status" value="1"/>
</dbReference>
<dbReference type="InterPro" id="IPR029044">
    <property type="entry name" value="Nucleotide-diphossugar_trans"/>
</dbReference>
<dbReference type="InterPro" id="IPR050256">
    <property type="entry name" value="Glycosyltransferase_2"/>
</dbReference>
<dbReference type="CDD" id="cd04179">
    <property type="entry name" value="DPM_DPG-synthase_like"/>
    <property type="match status" value="1"/>
</dbReference>
<evidence type="ECO:0000256" key="4">
    <source>
        <dbReference type="ARBA" id="ARBA00022679"/>
    </source>
</evidence>
<dbReference type="Proteomes" id="UP000214688">
    <property type="component" value="Chromosome"/>
</dbReference>
<dbReference type="EC" id="2.4.1.266" evidence="6"/>
<evidence type="ECO:0000256" key="9">
    <source>
        <dbReference type="ARBA" id="ARBA00048997"/>
    </source>
</evidence>
<dbReference type="KEGG" id="tab:CIG75_08375"/>
<keyword evidence="3" id="KW-0328">Glycosyltransferase</keyword>
<comment type="cofactor">
    <cofactor evidence="1">
        <name>Mg(2+)</name>
        <dbReference type="ChEBI" id="CHEBI:18420"/>
    </cofactor>
</comment>
<evidence type="ECO:0000313" key="12">
    <source>
        <dbReference type="Proteomes" id="UP000214688"/>
    </source>
</evidence>
<dbReference type="PANTHER" id="PTHR48090">
    <property type="entry name" value="UNDECAPRENYL-PHOSPHATE 4-DEOXY-4-FORMAMIDO-L-ARABINOSE TRANSFERASE-RELATED"/>
    <property type="match status" value="1"/>
</dbReference>
<dbReference type="EMBL" id="CP022657">
    <property type="protein sequence ID" value="ASS75001.1"/>
    <property type="molecule type" value="Genomic_DNA"/>
</dbReference>
<keyword evidence="4 11" id="KW-0808">Transferase</keyword>
<dbReference type="SUPFAM" id="SSF53448">
    <property type="entry name" value="Nucleotide-diphospho-sugar transferases"/>
    <property type="match status" value="1"/>
</dbReference>
<evidence type="ECO:0000256" key="2">
    <source>
        <dbReference type="ARBA" id="ARBA00006739"/>
    </source>
</evidence>
<organism evidence="11 12">
    <name type="scientific">Tumebacillus algifaecis</name>
    <dbReference type="NCBI Taxonomy" id="1214604"/>
    <lineage>
        <taxon>Bacteria</taxon>
        <taxon>Bacillati</taxon>
        <taxon>Bacillota</taxon>
        <taxon>Bacilli</taxon>
        <taxon>Bacillales</taxon>
        <taxon>Alicyclobacillaceae</taxon>
        <taxon>Tumebacillus</taxon>
    </lineage>
</organism>
<gene>
    <name evidence="11" type="ORF">CIG75_08375</name>
</gene>
<feature type="domain" description="Glycosyltransferase 2-like" evidence="10">
    <location>
        <begin position="18"/>
        <end position="138"/>
    </location>
</feature>
<reference evidence="11 12" key="1">
    <citation type="journal article" date="2015" name="Int. J. Syst. Evol. Microbiol.">
        <title>Tumebacillus algifaecis sp. nov., isolated from decomposing algal scum.</title>
        <authorList>
            <person name="Wu Y.F."/>
            <person name="Zhang B."/>
            <person name="Xing P."/>
            <person name="Wu Q.L."/>
            <person name="Liu S.J."/>
        </authorList>
    </citation>
    <scope>NUCLEOTIDE SEQUENCE [LARGE SCALE GENOMIC DNA]</scope>
    <source>
        <strain evidence="11 12">THMBR28</strain>
    </source>
</reference>
<comment type="catalytic activity">
    <reaction evidence="8">
        <text>(2R)-3-phosphoglycerate + UDP-alpha-D-glucose = (2R)-2-O-(alpha-D-glucopyranosyl)-3-phospho-glycerate + UDP + H(+)</text>
        <dbReference type="Rhea" id="RHEA:31319"/>
        <dbReference type="ChEBI" id="CHEBI:15378"/>
        <dbReference type="ChEBI" id="CHEBI:58223"/>
        <dbReference type="ChEBI" id="CHEBI:58272"/>
        <dbReference type="ChEBI" id="CHEBI:58885"/>
        <dbReference type="ChEBI" id="CHEBI:62600"/>
        <dbReference type="EC" id="2.4.1.266"/>
    </reaction>
    <physiologicalReaction direction="left-to-right" evidence="8">
        <dbReference type="Rhea" id="RHEA:31320"/>
    </physiologicalReaction>
</comment>
<evidence type="ECO:0000259" key="10">
    <source>
        <dbReference type="Pfam" id="PF00535"/>
    </source>
</evidence>
<comment type="similarity">
    <text evidence="2">Belongs to the glycosyltransferase 2 family.</text>
</comment>
<proteinExistence type="inferred from homology"/>
<protein>
    <recommendedName>
        <fullName evidence="7">Glucosyl-3-phosphoglycerate synthase</fullName>
        <ecNumber evidence="6">2.4.1.266</ecNumber>
    </recommendedName>
</protein>
<keyword evidence="5" id="KW-0460">Magnesium</keyword>
<dbReference type="PANTHER" id="PTHR48090:SF10">
    <property type="entry name" value="GLUCOSYL-3-PHOSPHOGLYCERATE SYNTHASE"/>
    <property type="match status" value="1"/>
</dbReference>
<accession>A0A223D0D6</accession>
<evidence type="ECO:0000256" key="3">
    <source>
        <dbReference type="ARBA" id="ARBA00022676"/>
    </source>
</evidence>
<evidence type="ECO:0000256" key="7">
    <source>
        <dbReference type="ARBA" id="ARBA00040894"/>
    </source>
</evidence>
<evidence type="ECO:0000256" key="1">
    <source>
        <dbReference type="ARBA" id="ARBA00001946"/>
    </source>
</evidence>
<sequence length="235" mass="25948">MAPESHNCEGGQRPVKVCVLIPAWNEADRIDQTILAVRTLDIVDEIWVIDDGSTDDTYRVSMEAGARVIRHSTNYGKGAALYSGMLVADADIVVFLDADLCETAVECEKLIRPLLEDRCDMTIGQLPKPLKGGFGLVKNFARGGIRKLGGIEVQAPLSGQRALNRRVLDAIGNLGSGYGVEVGMTIDAARKGMRLLEVEVNMKNREYGRDLRGFVHRGKQLIQIARVLLSRWQMR</sequence>
<dbReference type="Pfam" id="PF00535">
    <property type="entry name" value="Glycos_transf_2"/>
    <property type="match status" value="1"/>
</dbReference>
<evidence type="ECO:0000256" key="5">
    <source>
        <dbReference type="ARBA" id="ARBA00022842"/>
    </source>
</evidence>
<comment type="catalytic activity">
    <reaction evidence="9">
        <text>an NDP-alpha-D-glucose + (2R)-3-phosphoglycerate = (2R)-2-O-(alpha-D-glucopyranosyl)-3-phospho-glycerate + a ribonucleoside 5'-diphosphate + H(+)</text>
        <dbReference type="Rhea" id="RHEA:47244"/>
        <dbReference type="ChEBI" id="CHEBI:15378"/>
        <dbReference type="ChEBI" id="CHEBI:57930"/>
        <dbReference type="ChEBI" id="CHEBI:58272"/>
        <dbReference type="ChEBI" id="CHEBI:62600"/>
        <dbReference type="ChEBI" id="CHEBI:76533"/>
        <dbReference type="EC" id="2.4.1.266"/>
    </reaction>
    <physiologicalReaction direction="left-to-right" evidence="9">
        <dbReference type="Rhea" id="RHEA:47245"/>
    </physiologicalReaction>
</comment>
<dbReference type="AlphaFoldDB" id="A0A223D0D6"/>